<protein>
    <recommendedName>
        <fullName evidence="6">Tetratricopeptide repeat protein 37</fullName>
    </recommendedName>
</protein>
<dbReference type="PANTHER" id="PTHR15704">
    <property type="entry name" value="SUPERKILLER 3 PROTEIN-RELATED"/>
    <property type="match status" value="1"/>
</dbReference>
<comment type="caution">
    <text evidence="4">The sequence shown here is derived from an EMBL/GenBank/DDBJ whole genome shotgun (WGS) entry which is preliminary data.</text>
</comment>
<dbReference type="InterPro" id="IPR019734">
    <property type="entry name" value="TPR_rpt"/>
</dbReference>
<evidence type="ECO:0000313" key="4">
    <source>
        <dbReference type="EMBL" id="KAJ8978706.1"/>
    </source>
</evidence>
<feature type="repeat" description="TPR" evidence="3">
    <location>
        <begin position="512"/>
        <end position="545"/>
    </location>
</feature>
<dbReference type="InterPro" id="IPR011990">
    <property type="entry name" value="TPR-like_helical_dom_sf"/>
</dbReference>
<reference evidence="4" key="1">
    <citation type="journal article" date="2023" name="Insect Mol. Biol.">
        <title>Genome sequencing provides insights into the evolution of gene families encoding plant cell wall-degrading enzymes in longhorned beetles.</title>
        <authorList>
            <person name="Shin N.R."/>
            <person name="Okamura Y."/>
            <person name="Kirsch R."/>
            <person name="Pauchet Y."/>
        </authorList>
    </citation>
    <scope>NUCLEOTIDE SEQUENCE</scope>
    <source>
        <strain evidence="4">MMC_N1</strain>
    </source>
</reference>
<proteinExistence type="predicted"/>
<dbReference type="InterPro" id="IPR039226">
    <property type="entry name" value="Ski3/TTC37"/>
</dbReference>
<evidence type="ECO:0000256" key="2">
    <source>
        <dbReference type="ARBA" id="ARBA00022803"/>
    </source>
</evidence>
<evidence type="ECO:0000256" key="1">
    <source>
        <dbReference type="ARBA" id="ARBA00022737"/>
    </source>
</evidence>
<dbReference type="Pfam" id="PF13181">
    <property type="entry name" value="TPR_8"/>
    <property type="match status" value="1"/>
</dbReference>
<evidence type="ECO:0008006" key="6">
    <source>
        <dbReference type="Google" id="ProtNLM"/>
    </source>
</evidence>
<dbReference type="SUPFAM" id="SSF48452">
    <property type="entry name" value="TPR-like"/>
    <property type="match status" value="2"/>
</dbReference>
<keyword evidence="1" id="KW-0677">Repeat</keyword>
<name>A0ABQ9JKG9_9CUCU</name>
<feature type="repeat" description="TPR" evidence="3">
    <location>
        <begin position="38"/>
        <end position="71"/>
    </location>
</feature>
<evidence type="ECO:0000256" key="3">
    <source>
        <dbReference type="PROSITE-ProRule" id="PRU00339"/>
    </source>
</evidence>
<gene>
    <name evidence="4" type="ORF">NQ317_015954</name>
</gene>
<dbReference type="PANTHER" id="PTHR15704:SF7">
    <property type="entry name" value="SUPERKILLER COMPLEX PROTEIN 3"/>
    <property type="match status" value="1"/>
</dbReference>
<dbReference type="PROSITE" id="PS50005">
    <property type="entry name" value="TPR"/>
    <property type="match status" value="2"/>
</dbReference>
<organism evidence="4 5">
    <name type="scientific">Molorchus minor</name>
    <dbReference type="NCBI Taxonomy" id="1323400"/>
    <lineage>
        <taxon>Eukaryota</taxon>
        <taxon>Metazoa</taxon>
        <taxon>Ecdysozoa</taxon>
        <taxon>Arthropoda</taxon>
        <taxon>Hexapoda</taxon>
        <taxon>Insecta</taxon>
        <taxon>Pterygota</taxon>
        <taxon>Neoptera</taxon>
        <taxon>Endopterygota</taxon>
        <taxon>Coleoptera</taxon>
        <taxon>Polyphaga</taxon>
        <taxon>Cucujiformia</taxon>
        <taxon>Chrysomeloidea</taxon>
        <taxon>Cerambycidae</taxon>
        <taxon>Lamiinae</taxon>
        <taxon>Monochamini</taxon>
        <taxon>Molorchus</taxon>
    </lineage>
</organism>
<keyword evidence="5" id="KW-1185">Reference proteome</keyword>
<evidence type="ECO:0000313" key="5">
    <source>
        <dbReference type="Proteomes" id="UP001162164"/>
    </source>
</evidence>
<dbReference type="Gene3D" id="1.25.40.10">
    <property type="entry name" value="Tetratricopeptide repeat domain"/>
    <property type="match status" value="3"/>
</dbReference>
<dbReference type="EMBL" id="JAPWTJ010000409">
    <property type="protein sequence ID" value="KAJ8978706.1"/>
    <property type="molecule type" value="Genomic_DNA"/>
</dbReference>
<dbReference type="Proteomes" id="UP001162164">
    <property type="component" value="Unassembled WGS sequence"/>
</dbReference>
<dbReference type="SMART" id="SM00028">
    <property type="entry name" value="TPR"/>
    <property type="match status" value="4"/>
</dbReference>
<keyword evidence="2 3" id="KW-0802">TPR repeat</keyword>
<accession>A0ABQ9JKG9</accession>
<sequence length="816" mass="93682">MTDKKTMLKEAREAIKKKDYEMSLKLSKSVLKEDKTNYMALVFLGLSLQEVGPTDQAPKAFRKAIECNSENPLAWTGLINYYEKLDTDDARKELIKLYSKAVDIESEEKKIIEYCGKLAKLYDDTNIIEICTIIYKCSKNKKIGSSTSAVFEILYERSLLNLIQDETVSNSSYYSSYLAILYKQKRYEEILVHAEKMHNLFESDTISLVWICKVFNQLFIEESEIAEIFYDKVMIYSSKLLEMEQKNAIALFSKSIILLKENKVVEAKAILVEVTSLRPGLLHAWVLLAMVSLKLNLFEEASRSSLVADKLLQSIDYSNKTLKQMVDLISVEILSKTSVEEDWNRAVEIYSNFEDSDVKNKCLEFIIRIKINLESFAEAKLLLSDLKCVQEPLYKLLLAKLLNKQKKYKEALALLEDDPVDISEWWLEIGLSHWSVQEYKECLVPFLKVIITKKVEEFDKARRCYEKAFKINPTSPEIGTELSKIYRKLKNWEAIQNLLHNLTTDSINKHNAWAWLQLGLTYLEQEDFSKAIENLRLFLRMEEENVLGIAGRHWQSILWKGFIYLSFEMLSKVFGIGKKFSIFISSGCKYKKENGQYVPALKGLAETCMCLARECYRDQRLGTARDQAQSAVDKLTVSYCKAINLIDDNVLIWHDLGTCYLHHALNTEESSKIEQLLIYAAAAAQHCAIAILAEKLGHEEAMDLFRHSTQLGQQQQGGLGYGHWVCRTLLESPPDTILYSIHNMHAIPVASDALTWYIATPRLRLRRARGQHFLGYLEYSNQGSVDSTTTWEVLLTIMSLPILSNKLAPLTVCEDN</sequence>